<keyword evidence="1" id="KW-0812">Transmembrane</keyword>
<feature type="transmembrane region" description="Helical" evidence="1">
    <location>
        <begin position="30"/>
        <end position="53"/>
    </location>
</feature>
<feature type="transmembrane region" description="Helical" evidence="1">
    <location>
        <begin position="376"/>
        <end position="393"/>
    </location>
</feature>
<dbReference type="RefSeq" id="WP_156684966.1">
    <property type="nucleotide sequence ID" value="NZ_CACRUA010000079.1"/>
</dbReference>
<accession>A0A6N3HUI5</accession>
<dbReference type="Pfam" id="PF03806">
    <property type="entry name" value="ABG_transport"/>
    <property type="match status" value="1"/>
</dbReference>
<dbReference type="GO" id="GO:1902604">
    <property type="term" value="P:p-aminobenzoyl-glutamate transmembrane transport"/>
    <property type="evidence" value="ECO:0007669"/>
    <property type="project" value="InterPro"/>
</dbReference>
<feature type="transmembrane region" description="Helical" evidence="1">
    <location>
        <begin position="161"/>
        <end position="181"/>
    </location>
</feature>
<evidence type="ECO:0000256" key="1">
    <source>
        <dbReference type="SAM" id="Phobius"/>
    </source>
</evidence>
<feature type="transmembrane region" description="Helical" evidence="1">
    <location>
        <begin position="122"/>
        <end position="149"/>
    </location>
</feature>
<dbReference type="PANTHER" id="PTHR30282">
    <property type="entry name" value="P-AMINOBENZOYL GLUTAMATE TRANSPORTER"/>
    <property type="match status" value="1"/>
</dbReference>
<sequence length="510" mass="54913">MNDKREVKTNFFDKVIRGIEVMGNKLPNPFLLFMMAWGVILILSQVLSGISAVDPATGEKVMIVGMLNPEGLTWVLKNMVGNYIKFSPMGTVLVMMIGLGVATSSGLLNEAMKKLAKVPEQWLVFLVVFVGICGNIASGAASAIVPALAASLFFAAKKDPIFGLCIGFAGVTAGYTANIILTGTDVLLSGVSTTAYQLVKPDGVVEPTCNYYFMIASTVIISAVASFVINRFMMKKYGQWDEKYEHCQAALEAAEETHGEEQAAVGRGLRNALIATVLYWAALFLTIPGLVVSGIVPLMMFYFILVGLAYGITVKSITNANDMVKGMENGVKSCLGFLVIAFPISNAIEAFGYSKIASVLAITLAEFCSSKNIEGLPLFVIIILITSLVNLLLVSSTSKWALLAPIFIPFMYYLGYSPEGAQVLYRIGDSCTNIITPLQPFIPLHLSVIRKYDAQAGMGSIFSRTLPLSITFLSLGSVSWLSGIILACLSGRAASASDYNKLQITLLRCY</sequence>
<dbReference type="AlphaFoldDB" id="A0A6N3HUI5"/>
<organism evidence="2">
    <name type="scientific">Clostridium symbiosum</name>
    <name type="common">Bacteroides symbiosus</name>
    <dbReference type="NCBI Taxonomy" id="1512"/>
    <lineage>
        <taxon>Bacteria</taxon>
        <taxon>Bacillati</taxon>
        <taxon>Bacillota</taxon>
        <taxon>Clostridia</taxon>
        <taxon>Lachnospirales</taxon>
        <taxon>Lachnospiraceae</taxon>
        <taxon>Otoolea</taxon>
    </lineage>
</organism>
<feature type="transmembrane region" description="Helical" evidence="1">
    <location>
        <begin position="272"/>
        <end position="289"/>
    </location>
</feature>
<proteinExistence type="predicted"/>
<dbReference type="EMBL" id="CACRUA010000079">
    <property type="protein sequence ID" value="VYU80694.1"/>
    <property type="molecule type" value="Genomic_DNA"/>
</dbReference>
<reference evidence="2" key="1">
    <citation type="submission" date="2019-11" db="EMBL/GenBank/DDBJ databases">
        <authorList>
            <person name="Feng L."/>
        </authorList>
    </citation>
    <scope>NUCLEOTIDE SEQUENCE</scope>
    <source>
        <strain evidence="2">CsymbiosumLFYP84</strain>
    </source>
</reference>
<dbReference type="PANTHER" id="PTHR30282:SF0">
    <property type="entry name" value="P-AMINOBENZOYL-GLUTAMATE TRANSPORT PROTEIN"/>
    <property type="match status" value="1"/>
</dbReference>
<protein>
    <submittedName>
        <fullName evidence="2">p-aminobenzoyl-glutamate transport protein</fullName>
    </submittedName>
</protein>
<feature type="transmembrane region" description="Helical" evidence="1">
    <location>
        <begin position="83"/>
        <end position="102"/>
    </location>
</feature>
<name>A0A6N3HUI5_CLOSY</name>
<feature type="transmembrane region" description="Helical" evidence="1">
    <location>
        <begin position="295"/>
        <end position="313"/>
    </location>
</feature>
<dbReference type="InterPro" id="IPR004697">
    <property type="entry name" value="AbgT"/>
</dbReference>
<feature type="transmembrane region" description="Helical" evidence="1">
    <location>
        <begin position="334"/>
        <end position="356"/>
    </location>
</feature>
<feature type="transmembrane region" description="Helical" evidence="1">
    <location>
        <begin position="211"/>
        <end position="229"/>
    </location>
</feature>
<feature type="transmembrane region" description="Helical" evidence="1">
    <location>
        <begin position="400"/>
        <end position="416"/>
    </location>
</feature>
<evidence type="ECO:0000313" key="2">
    <source>
        <dbReference type="EMBL" id="VYU80694.1"/>
    </source>
</evidence>
<feature type="transmembrane region" description="Helical" evidence="1">
    <location>
        <begin position="468"/>
        <end position="489"/>
    </location>
</feature>
<keyword evidence="1" id="KW-0472">Membrane</keyword>
<gene>
    <name evidence="2" type="primary">abgT_7</name>
    <name evidence="2" type="ORF">CSLFYP84_04294</name>
</gene>
<dbReference type="GO" id="GO:0015558">
    <property type="term" value="F:secondary active p-aminobenzoyl-glutamate transmembrane transporter activity"/>
    <property type="evidence" value="ECO:0007669"/>
    <property type="project" value="InterPro"/>
</dbReference>
<keyword evidence="1" id="KW-1133">Transmembrane helix</keyword>